<dbReference type="AlphaFoldDB" id="A0AAD9HTE3"/>
<sequence length="596" mass="68198">MYATVHSEASDPRDKIFALLGLFVGAQNAGLVADYSLSKEQVFSGVMAFLLVQNPRDVCRYLSMVQPRPLSNLPSWVIDWSSYLEWPKEEALHVPGSVRHAPVIASAEDPNAFRFDRSGGLWVAGVPLFPLDGCVFTDPAYHSKAPGIIKNIAYHPTSQKPRLTTAIWAQKIDKVFAVAGLPHHLMVLRPVSHYENKYNFVAICERPKFENRLTLHTLHRSNSVLISTWNYILGDSSWHTLSRWQTMEDICSAIEECWKLLESEQSRSSWTTASELLEDTLAGTETTKSSPQPDFKTNEEENVAFGRQNNTTASRLELLRENLHRLHVLRKDGKHWPLQTSSNAVKMNLSGPSTGKIHKYQRANTPGTELSHETPWNWAQNLSLNDVPDNIEWLPKPDKRHRKDERELDLFKGHIYQALLELEFGPSLLLISSPSVHRPKLLESLLGQRLDMKIHALSFISRKYHDGDEKFLEYSECDIQWLWNSVELREPLREDPGLLIREEHREPSWGENFLRAWTLLTRGDISGEERAEFFLPSSSMGPVSPATKARWAPLLDLVGETRAQLFPLKEDFMTTFHYDAINSSPERHRWEDICII</sequence>
<proteinExistence type="predicted"/>
<comment type="caution">
    <text evidence="2">The sequence shown here is derived from an EMBL/GenBank/DDBJ whole genome shotgun (WGS) entry which is preliminary data.</text>
</comment>
<dbReference type="Proteomes" id="UP001232148">
    <property type="component" value="Unassembled WGS sequence"/>
</dbReference>
<evidence type="ECO:0000256" key="1">
    <source>
        <dbReference type="SAM" id="MobiDB-lite"/>
    </source>
</evidence>
<evidence type="ECO:0000313" key="2">
    <source>
        <dbReference type="EMBL" id="KAK2033921.1"/>
    </source>
</evidence>
<organism evidence="2 3">
    <name type="scientific">Colletotrichum zoysiae</name>
    <dbReference type="NCBI Taxonomy" id="1216348"/>
    <lineage>
        <taxon>Eukaryota</taxon>
        <taxon>Fungi</taxon>
        <taxon>Dikarya</taxon>
        <taxon>Ascomycota</taxon>
        <taxon>Pezizomycotina</taxon>
        <taxon>Sordariomycetes</taxon>
        <taxon>Hypocreomycetidae</taxon>
        <taxon>Glomerellales</taxon>
        <taxon>Glomerellaceae</taxon>
        <taxon>Colletotrichum</taxon>
        <taxon>Colletotrichum graminicola species complex</taxon>
    </lineage>
</organism>
<dbReference type="EMBL" id="MU842818">
    <property type="protein sequence ID" value="KAK2033921.1"/>
    <property type="molecule type" value="Genomic_DNA"/>
</dbReference>
<reference evidence="2" key="1">
    <citation type="submission" date="2021-06" db="EMBL/GenBank/DDBJ databases">
        <title>Comparative genomics, transcriptomics and evolutionary studies reveal genomic signatures of adaptation to plant cell wall in hemibiotrophic fungi.</title>
        <authorList>
            <consortium name="DOE Joint Genome Institute"/>
            <person name="Baroncelli R."/>
            <person name="Diaz J.F."/>
            <person name="Benocci T."/>
            <person name="Peng M."/>
            <person name="Battaglia E."/>
            <person name="Haridas S."/>
            <person name="Andreopoulos W."/>
            <person name="Labutti K."/>
            <person name="Pangilinan J."/>
            <person name="Floch G.L."/>
            <person name="Makela M.R."/>
            <person name="Henrissat B."/>
            <person name="Grigoriev I.V."/>
            <person name="Crouch J.A."/>
            <person name="De Vries R.P."/>
            <person name="Sukno S.A."/>
            <person name="Thon M.R."/>
        </authorList>
    </citation>
    <scope>NUCLEOTIDE SEQUENCE</scope>
    <source>
        <strain evidence="2">MAFF235873</strain>
    </source>
</reference>
<protein>
    <submittedName>
        <fullName evidence="2">Uncharacterized protein</fullName>
    </submittedName>
</protein>
<name>A0AAD9HTE3_9PEZI</name>
<evidence type="ECO:0000313" key="3">
    <source>
        <dbReference type="Proteomes" id="UP001232148"/>
    </source>
</evidence>
<feature type="region of interest" description="Disordered" evidence="1">
    <location>
        <begin position="281"/>
        <end position="309"/>
    </location>
</feature>
<keyword evidence="3" id="KW-1185">Reference proteome</keyword>
<feature type="compositionally biased region" description="Polar residues" evidence="1">
    <location>
        <begin position="283"/>
        <end position="292"/>
    </location>
</feature>
<gene>
    <name evidence="2" type="ORF">LX32DRAFT_26393</name>
</gene>
<accession>A0AAD9HTE3</accession>